<evidence type="ECO:0000313" key="4">
    <source>
        <dbReference type="Proteomes" id="UP000694865"/>
    </source>
</evidence>
<dbReference type="Pfam" id="PF13716">
    <property type="entry name" value="CRAL_TRIO_2"/>
    <property type="match status" value="1"/>
</dbReference>
<evidence type="ECO:0000259" key="2">
    <source>
        <dbReference type="PROSITE" id="PS50191"/>
    </source>
</evidence>
<feature type="domain" description="CRAL-TRIO" evidence="2">
    <location>
        <begin position="340"/>
        <end position="494"/>
    </location>
</feature>
<dbReference type="InterPro" id="IPR001251">
    <property type="entry name" value="CRAL-TRIO_dom"/>
</dbReference>
<reference evidence="5" key="1">
    <citation type="submission" date="2025-08" db="UniProtKB">
        <authorList>
            <consortium name="RefSeq"/>
        </authorList>
    </citation>
    <scope>IDENTIFICATION</scope>
    <source>
        <tissue evidence="5">Testes</tissue>
    </source>
</reference>
<dbReference type="PROSITE" id="PS50191">
    <property type="entry name" value="CRAL_TRIO"/>
    <property type="match status" value="1"/>
</dbReference>
<evidence type="ECO:0000313" key="5">
    <source>
        <dbReference type="RefSeq" id="XP_002733856.2"/>
    </source>
</evidence>
<keyword evidence="4" id="KW-1185">Reference proteome</keyword>
<dbReference type="GeneID" id="100368624"/>
<dbReference type="Proteomes" id="UP000694865">
    <property type="component" value="Unplaced"/>
</dbReference>
<dbReference type="SUPFAM" id="SSF52087">
    <property type="entry name" value="CRAL/TRIO domain"/>
    <property type="match status" value="1"/>
</dbReference>
<dbReference type="RefSeq" id="XP_002733856.2">
    <property type="nucleotide sequence ID" value="XM_002733810.2"/>
</dbReference>
<dbReference type="Gene3D" id="3.40.220.10">
    <property type="entry name" value="Leucine Aminopeptidase, subunit E, domain 1"/>
    <property type="match status" value="1"/>
</dbReference>
<accession>A0ABM0GNI0</accession>
<dbReference type="SUPFAM" id="SSF52949">
    <property type="entry name" value="Macro domain-like"/>
    <property type="match status" value="1"/>
</dbReference>
<sequence>MDDPLGAKLDIVDTYSLTRWSDTEVPGYPAFRKTAGDQEEGEQNSRFPVRVDVNSKVILWAGDITDINTTAIVHATNEALNDRNPISDRIFEKAGPGLRQECRKNIKTCRTGEVKVTKGYNLPSRYVIHTVGPRYNLKYKTAAETALYSCYRKVLQISREENMLSVALSVINSVRRGYPPEEGAHIAIRTVRRFLEKYGETFDVIVFVVSEIDEEIYKQQLPVYFPRSKEEERWAFDKIPEDIGNEDGEPIIKERQIRIMTNPARPDEDEDEDDGYLLPDAHEDMEVEISGVGKHSFASMEEDPDKDRRDKLQTIQHQERFFVSQQRRYERWLKRARQTDLTEIAALRCLYQSGVDYLGRPVIFFVGRNFSANTVDLDKAVLYLIQVMDTIVNRDYVVVYFHTLSTPNNHPELAWIKQVYNLLDYKWKKNLRTFYIVHPTLWSRVLTWFFTTFTASSIKHKIVNLGGVKQLYNLVPPEHLDIPPFVLEYDMKVNGPDYYISASDDRSKDGL</sequence>
<gene>
    <name evidence="5" type="primary">LOC100368624</name>
</gene>
<dbReference type="InterPro" id="IPR043472">
    <property type="entry name" value="Macro_dom-like"/>
</dbReference>
<evidence type="ECO:0000256" key="1">
    <source>
        <dbReference type="ARBA" id="ARBA00008355"/>
    </source>
</evidence>
<dbReference type="SMART" id="SM00516">
    <property type="entry name" value="SEC14"/>
    <property type="match status" value="1"/>
</dbReference>
<feature type="domain" description="Macro" evidence="3">
    <location>
        <begin position="44"/>
        <end position="225"/>
    </location>
</feature>
<name>A0ABM0GNI0_SACKO</name>
<dbReference type="InterPro" id="IPR002589">
    <property type="entry name" value="Macro_dom"/>
</dbReference>
<dbReference type="PANTHER" id="PTHR11106:SF72">
    <property type="entry name" value="GANGLIOSIDE-INDUCED DIFFERENTIATION-ASSOCIATED PROTEIN 2"/>
    <property type="match status" value="1"/>
</dbReference>
<evidence type="ECO:0000259" key="3">
    <source>
        <dbReference type="PROSITE" id="PS51154"/>
    </source>
</evidence>
<dbReference type="Pfam" id="PF01661">
    <property type="entry name" value="Macro"/>
    <property type="match status" value="1"/>
</dbReference>
<dbReference type="CDD" id="cd00170">
    <property type="entry name" value="SEC14"/>
    <property type="match status" value="1"/>
</dbReference>
<dbReference type="CDD" id="cd02905">
    <property type="entry name" value="Macro_GDAP2-like"/>
    <property type="match status" value="1"/>
</dbReference>
<organism evidence="4 5">
    <name type="scientific">Saccoglossus kowalevskii</name>
    <name type="common">Acorn worm</name>
    <dbReference type="NCBI Taxonomy" id="10224"/>
    <lineage>
        <taxon>Eukaryota</taxon>
        <taxon>Metazoa</taxon>
        <taxon>Hemichordata</taxon>
        <taxon>Enteropneusta</taxon>
        <taxon>Harrimaniidae</taxon>
        <taxon>Saccoglossus</taxon>
    </lineage>
</organism>
<dbReference type="PANTHER" id="PTHR11106">
    <property type="entry name" value="GANGLIOSIDE INDUCED DIFFERENTIATION ASSOCIATED PROTEIN 2-RELATED"/>
    <property type="match status" value="1"/>
</dbReference>
<dbReference type="PROSITE" id="PS51154">
    <property type="entry name" value="MACRO"/>
    <property type="match status" value="1"/>
</dbReference>
<protein>
    <submittedName>
        <fullName evidence="5">Protein GDAP2 homolog</fullName>
    </submittedName>
</protein>
<comment type="similarity">
    <text evidence="1">Belongs to the GDAP2 family.</text>
</comment>
<dbReference type="SMART" id="SM00506">
    <property type="entry name" value="A1pp"/>
    <property type="match status" value="1"/>
</dbReference>
<dbReference type="Gene3D" id="3.40.525.10">
    <property type="entry name" value="CRAL-TRIO lipid binding domain"/>
    <property type="match status" value="1"/>
</dbReference>
<dbReference type="InterPro" id="IPR036865">
    <property type="entry name" value="CRAL-TRIO_dom_sf"/>
</dbReference>
<dbReference type="InterPro" id="IPR035793">
    <property type="entry name" value="Macro_GDAP2"/>
</dbReference>
<proteinExistence type="inferred from homology"/>